<dbReference type="OrthoDB" id="285633at2"/>
<keyword evidence="2" id="KW-1185">Reference proteome</keyword>
<dbReference type="Gene3D" id="2.60.40.1120">
    <property type="entry name" value="Carboxypeptidase-like, regulatory domain"/>
    <property type="match status" value="1"/>
</dbReference>
<dbReference type="AlphaFoldDB" id="A0A517MTH2"/>
<accession>A0A517MTH2</accession>
<evidence type="ECO:0000313" key="2">
    <source>
        <dbReference type="Proteomes" id="UP000319852"/>
    </source>
</evidence>
<evidence type="ECO:0000313" key="1">
    <source>
        <dbReference type="EMBL" id="QDS98183.1"/>
    </source>
</evidence>
<dbReference type="EMBL" id="CP036263">
    <property type="protein sequence ID" value="QDS98183.1"/>
    <property type="molecule type" value="Genomic_DNA"/>
</dbReference>
<dbReference type="KEGG" id="amob:HG15A2_14560"/>
<reference evidence="1 2" key="1">
    <citation type="submission" date="2019-02" db="EMBL/GenBank/DDBJ databases">
        <title>Deep-cultivation of Planctomycetes and their phenomic and genomic characterization uncovers novel biology.</title>
        <authorList>
            <person name="Wiegand S."/>
            <person name="Jogler M."/>
            <person name="Boedeker C."/>
            <person name="Pinto D."/>
            <person name="Vollmers J."/>
            <person name="Rivas-Marin E."/>
            <person name="Kohn T."/>
            <person name="Peeters S.H."/>
            <person name="Heuer A."/>
            <person name="Rast P."/>
            <person name="Oberbeckmann S."/>
            <person name="Bunk B."/>
            <person name="Jeske O."/>
            <person name="Meyerdierks A."/>
            <person name="Storesund J.E."/>
            <person name="Kallscheuer N."/>
            <person name="Luecker S."/>
            <person name="Lage O.M."/>
            <person name="Pohl T."/>
            <person name="Merkel B.J."/>
            <person name="Hornburger P."/>
            <person name="Mueller R.-W."/>
            <person name="Bruemmer F."/>
            <person name="Labrenz M."/>
            <person name="Spormann A.M."/>
            <person name="Op den Camp H."/>
            <person name="Overmann J."/>
            <person name="Amann R."/>
            <person name="Jetten M.S.M."/>
            <person name="Mascher T."/>
            <person name="Medema M.H."/>
            <person name="Devos D.P."/>
            <person name="Kaster A.-K."/>
            <person name="Ovreas L."/>
            <person name="Rohde M."/>
            <person name="Galperin M.Y."/>
            <person name="Jogler C."/>
        </authorList>
    </citation>
    <scope>NUCLEOTIDE SEQUENCE [LARGE SCALE GENOMIC DNA]</scope>
    <source>
        <strain evidence="1 2">HG15A2</strain>
    </source>
</reference>
<dbReference type="SUPFAM" id="SSF49452">
    <property type="entry name" value="Starch-binding domain-like"/>
    <property type="match status" value="1"/>
</dbReference>
<dbReference type="RefSeq" id="WP_145059144.1">
    <property type="nucleotide sequence ID" value="NZ_CP036263.1"/>
</dbReference>
<dbReference type="Proteomes" id="UP000319852">
    <property type="component" value="Chromosome"/>
</dbReference>
<organism evidence="1 2">
    <name type="scientific">Adhaeretor mobilis</name>
    <dbReference type="NCBI Taxonomy" id="1930276"/>
    <lineage>
        <taxon>Bacteria</taxon>
        <taxon>Pseudomonadati</taxon>
        <taxon>Planctomycetota</taxon>
        <taxon>Planctomycetia</taxon>
        <taxon>Pirellulales</taxon>
        <taxon>Lacipirellulaceae</taxon>
        <taxon>Adhaeretor</taxon>
    </lineage>
</organism>
<proteinExistence type="predicted"/>
<evidence type="ECO:0008006" key="3">
    <source>
        <dbReference type="Google" id="ProtNLM"/>
    </source>
</evidence>
<sequence length="124" mass="13064">MLSTRVQVFLGLVACVCGGCGPQGPPMGSISGTVTYEEQPLKAGVVTFVNEKIGTGSSAELDSSGNYHIPSLQVGEYTVAVHNWPPPPGGKFVKLNIPHKFQDLETSGLTKSVEEGENKADFSL</sequence>
<name>A0A517MTH2_9BACT</name>
<dbReference type="InterPro" id="IPR013784">
    <property type="entry name" value="Carb-bd-like_fold"/>
</dbReference>
<gene>
    <name evidence="1" type="ORF">HG15A2_14560</name>
</gene>
<protein>
    <recommendedName>
        <fullName evidence="3">Carboxypeptidase regulatory-like domain-containing protein</fullName>
    </recommendedName>
</protein>
<dbReference type="Pfam" id="PF13620">
    <property type="entry name" value="CarboxypepD_reg"/>
    <property type="match status" value="1"/>
</dbReference>
<dbReference type="GO" id="GO:0030246">
    <property type="term" value="F:carbohydrate binding"/>
    <property type="evidence" value="ECO:0007669"/>
    <property type="project" value="InterPro"/>
</dbReference>